<evidence type="ECO:0000256" key="1">
    <source>
        <dbReference type="SAM" id="MobiDB-lite"/>
    </source>
</evidence>
<protein>
    <submittedName>
        <fullName evidence="2">Uncharacterized protein</fullName>
    </submittedName>
</protein>
<evidence type="ECO:0000313" key="3">
    <source>
        <dbReference type="Proteomes" id="UP001500804"/>
    </source>
</evidence>
<reference evidence="3" key="1">
    <citation type="journal article" date="2019" name="Int. J. Syst. Evol. Microbiol.">
        <title>The Global Catalogue of Microorganisms (GCM) 10K type strain sequencing project: providing services to taxonomists for standard genome sequencing and annotation.</title>
        <authorList>
            <consortium name="The Broad Institute Genomics Platform"/>
            <consortium name="The Broad Institute Genome Sequencing Center for Infectious Disease"/>
            <person name="Wu L."/>
            <person name="Ma J."/>
        </authorList>
    </citation>
    <scope>NUCLEOTIDE SEQUENCE [LARGE SCALE GENOMIC DNA]</scope>
    <source>
        <strain evidence="3">JCM 18302</strain>
    </source>
</reference>
<keyword evidence="3" id="KW-1185">Reference proteome</keyword>
<gene>
    <name evidence="2" type="ORF">GCM10023320_59890</name>
</gene>
<feature type="region of interest" description="Disordered" evidence="1">
    <location>
        <begin position="63"/>
        <end position="91"/>
    </location>
</feature>
<organism evidence="2 3">
    <name type="scientific">Pseudonocardia adelaidensis</name>
    <dbReference type="NCBI Taxonomy" id="648754"/>
    <lineage>
        <taxon>Bacteria</taxon>
        <taxon>Bacillati</taxon>
        <taxon>Actinomycetota</taxon>
        <taxon>Actinomycetes</taxon>
        <taxon>Pseudonocardiales</taxon>
        <taxon>Pseudonocardiaceae</taxon>
        <taxon>Pseudonocardia</taxon>
    </lineage>
</organism>
<comment type="caution">
    <text evidence="2">The sequence shown here is derived from an EMBL/GenBank/DDBJ whole genome shotgun (WGS) entry which is preliminary data.</text>
</comment>
<name>A0ABP9NT01_9PSEU</name>
<dbReference type="Proteomes" id="UP001500804">
    <property type="component" value="Unassembled WGS sequence"/>
</dbReference>
<proteinExistence type="predicted"/>
<accession>A0ABP9NT01</accession>
<evidence type="ECO:0000313" key="2">
    <source>
        <dbReference type="EMBL" id="GAA5133551.1"/>
    </source>
</evidence>
<dbReference type="EMBL" id="BAABJO010000027">
    <property type="protein sequence ID" value="GAA5133551.1"/>
    <property type="molecule type" value="Genomic_DNA"/>
</dbReference>
<sequence>MPHLCQELRVYPAASRGTQPSLVGAPGHLGTDTIDLDRGLVCWSLVRVALTCGHGGWVGITTEPWGCSGGRPRPAGTPVPDETASAGCPRNYPVVPIPAPRPAWK</sequence>